<feature type="region of interest" description="Disordered" evidence="1">
    <location>
        <begin position="1"/>
        <end position="63"/>
    </location>
</feature>
<protein>
    <submittedName>
        <fullName evidence="2">Uncharacterized protein</fullName>
    </submittedName>
</protein>
<keyword evidence="3" id="KW-1185">Reference proteome</keyword>
<comment type="caution">
    <text evidence="2">The sequence shown here is derived from an EMBL/GenBank/DDBJ whole genome shotgun (WGS) entry which is preliminary data.</text>
</comment>
<name>A0A7W9EVH9_9SPHN</name>
<sequence length="63" mass="6039">MTDQTNPKPGNPKVADLAAAGRDQDPAAPAGSDDLAEGGIKVTRAGEGSGGDAIGLSHSPAVG</sequence>
<reference evidence="2 3" key="1">
    <citation type="submission" date="2020-08" db="EMBL/GenBank/DDBJ databases">
        <title>Genomic Encyclopedia of Type Strains, Phase IV (KMG-IV): sequencing the most valuable type-strain genomes for metagenomic binning, comparative biology and taxonomic classification.</title>
        <authorList>
            <person name="Goeker M."/>
        </authorList>
    </citation>
    <scope>NUCLEOTIDE SEQUENCE [LARGE SCALE GENOMIC DNA]</scope>
    <source>
        <strain evidence="2 3">DSM 100044</strain>
    </source>
</reference>
<dbReference type="RefSeq" id="WP_184059526.1">
    <property type="nucleotide sequence ID" value="NZ_JACIJK010000010.1"/>
</dbReference>
<evidence type="ECO:0000313" key="3">
    <source>
        <dbReference type="Proteomes" id="UP000546200"/>
    </source>
</evidence>
<dbReference type="EMBL" id="JACIJK010000010">
    <property type="protein sequence ID" value="MBB5716344.1"/>
    <property type="molecule type" value="Genomic_DNA"/>
</dbReference>
<evidence type="ECO:0000313" key="2">
    <source>
        <dbReference type="EMBL" id="MBB5716344.1"/>
    </source>
</evidence>
<accession>A0A7W9EVH9</accession>
<organism evidence="2 3">
    <name type="scientific">Sphingomonas aerophila</name>
    <dbReference type="NCBI Taxonomy" id="1344948"/>
    <lineage>
        <taxon>Bacteria</taxon>
        <taxon>Pseudomonadati</taxon>
        <taxon>Pseudomonadota</taxon>
        <taxon>Alphaproteobacteria</taxon>
        <taxon>Sphingomonadales</taxon>
        <taxon>Sphingomonadaceae</taxon>
        <taxon>Sphingomonas</taxon>
    </lineage>
</organism>
<gene>
    <name evidence="2" type="ORF">FHS94_003207</name>
</gene>
<dbReference type="AlphaFoldDB" id="A0A7W9EVH9"/>
<proteinExistence type="predicted"/>
<dbReference type="Proteomes" id="UP000546200">
    <property type="component" value="Unassembled WGS sequence"/>
</dbReference>
<evidence type="ECO:0000256" key="1">
    <source>
        <dbReference type="SAM" id="MobiDB-lite"/>
    </source>
</evidence>